<dbReference type="AlphaFoldDB" id="A0A2G5RS46"/>
<name>A0A2G5RS46_9BACL</name>
<gene>
    <name evidence="1" type="ORF">CS060_04330</name>
</gene>
<evidence type="ECO:0000313" key="1">
    <source>
        <dbReference type="EMBL" id="PIC05509.1"/>
    </source>
</evidence>
<dbReference type="RefSeq" id="WP_035050421.1">
    <property type="nucleotide sequence ID" value="NZ_PEDM01000005.1"/>
</dbReference>
<reference evidence="1 2" key="1">
    <citation type="submission" date="2017-10" db="EMBL/GenBank/DDBJ databases">
        <title>Draft genome sequence of Anoxybacillus flavithermus KU2-6-11 from caldera Uzon (Russia:Kamchtka).</title>
        <authorList>
            <person name="Korzhuk A.V."/>
            <person name="Rozanov A.S."/>
            <person name="Bryanskaya A.V."/>
            <person name="Peltek S.E."/>
        </authorList>
    </citation>
    <scope>NUCLEOTIDE SEQUENCE [LARGE SCALE GENOMIC DNA]</scope>
    <source>
        <strain evidence="1 2">KU2-6_11</strain>
    </source>
</reference>
<proteinExistence type="predicted"/>
<comment type="caution">
    <text evidence="1">The sequence shown here is derived from an EMBL/GenBank/DDBJ whole genome shotgun (WGS) entry which is preliminary data.</text>
</comment>
<dbReference type="EMBL" id="PEDM01000005">
    <property type="protein sequence ID" value="PIC05509.1"/>
    <property type="molecule type" value="Genomic_DNA"/>
</dbReference>
<sequence length="121" mass="13236">MKSIIDLNNFADGAVAERFNQELQKVLENIADPNTDPKKARKVTLTVTLKADEKRDLAMVSVTAKSTLVPATPIETKLVMDYDSKGRITGAELKSGIKGQTYIDEDGEISDDKGNKIVVLK</sequence>
<accession>A0A2G5RS46</accession>
<evidence type="ECO:0000313" key="2">
    <source>
        <dbReference type="Proteomes" id="UP000230559"/>
    </source>
</evidence>
<protein>
    <submittedName>
        <fullName evidence="1">Replication terminator protein</fullName>
    </submittedName>
</protein>
<organism evidence="1 2">
    <name type="scientific">Anoxybacillus flavithermus</name>
    <dbReference type="NCBI Taxonomy" id="33934"/>
    <lineage>
        <taxon>Bacteria</taxon>
        <taxon>Bacillati</taxon>
        <taxon>Bacillota</taxon>
        <taxon>Bacilli</taxon>
        <taxon>Bacillales</taxon>
        <taxon>Anoxybacillaceae</taxon>
        <taxon>Anoxybacillus</taxon>
    </lineage>
</organism>
<dbReference type="Proteomes" id="UP000230559">
    <property type="component" value="Unassembled WGS sequence"/>
</dbReference>